<evidence type="ECO:0000313" key="4">
    <source>
        <dbReference type="EMBL" id="GMG56453.1"/>
    </source>
</evidence>
<name>A0A9W6Z8C5_AMBMO</name>
<dbReference type="InterPro" id="IPR000504">
    <property type="entry name" value="RRM_dom"/>
</dbReference>
<dbReference type="GO" id="GO:0003723">
    <property type="term" value="F:RNA binding"/>
    <property type="evidence" value="ECO:0007669"/>
    <property type="project" value="UniProtKB-UniRule"/>
</dbReference>
<dbReference type="InterPro" id="IPR012677">
    <property type="entry name" value="Nucleotide-bd_a/b_plait_sf"/>
</dbReference>
<dbReference type="AlphaFoldDB" id="A0A9W6Z8C5"/>
<dbReference type="InterPro" id="IPR035979">
    <property type="entry name" value="RBD_domain_sf"/>
</dbReference>
<feature type="compositionally biased region" description="Polar residues" evidence="2">
    <location>
        <begin position="37"/>
        <end position="53"/>
    </location>
</feature>
<dbReference type="SUPFAM" id="SSF54928">
    <property type="entry name" value="RNA-binding domain, RBD"/>
    <property type="match status" value="1"/>
</dbReference>
<evidence type="ECO:0000259" key="3">
    <source>
        <dbReference type="PROSITE" id="PS50102"/>
    </source>
</evidence>
<feature type="compositionally biased region" description="Polar residues" evidence="2">
    <location>
        <begin position="334"/>
        <end position="363"/>
    </location>
</feature>
<feature type="compositionally biased region" description="Low complexity" evidence="2">
    <location>
        <begin position="89"/>
        <end position="103"/>
    </location>
</feature>
<keyword evidence="1" id="KW-0694">RNA-binding</keyword>
<dbReference type="Proteomes" id="UP001165063">
    <property type="component" value="Unassembled WGS sequence"/>
</dbReference>
<gene>
    <name evidence="4" type="ORF">Amon01_000852000</name>
</gene>
<evidence type="ECO:0000256" key="2">
    <source>
        <dbReference type="SAM" id="MobiDB-lite"/>
    </source>
</evidence>
<reference evidence="4" key="1">
    <citation type="submission" date="2023-04" db="EMBL/GenBank/DDBJ databases">
        <title>Ambrosiozyma monospora NBRC 1965.</title>
        <authorList>
            <person name="Ichikawa N."/>
            <person name="Sato H."/>
            <person name="Tonouchi N."/>
        </authorList>
    </citation>
    <scope>NUCLEOTIDE SEQUENCE</scope>
    <source>
        <strain evidence="4">NBRC 1965</strain>
    </source>
</reference>
<dbReference type="PROSITE" id="PS50102">
    <property type="entry name" value="RRM"/>
    <property type="match status" value="1"/>
</dbReference>
<feature type="region of interest" description="Disordered" evidence="2">
    <location>
        <begin position="334"/>
        <end position="367"/>
    </location>
</feature>
<comment type="caution">
    <text evidence="4">The sequence shown here is derived from an EMBL/GenBank/DDBJ whole genome shotgun (WGS) entry which is preliminary data.</text>
</comment>
<dbReference type="EMBL" id="BSXU01007642">
    <property type="protein sequence ID" value="GMG56453.1"/>
    <property type="molecule type" value="Genomic_DNA"/>
</dbReference>
<accession>A0A9W6Z8C5</accession>
<feature type="compositionally biased region" description="Acidic residues" evidence="2">
    <location>
        <begin position="56"/>
        <end position="65"/>
    </location>
</feature>
<feature type="domain" description="RRM" evidence="3">
    <location>
        <begin position="186"/>
        <end position="265"/>
    </location>
</feature>
<evidence type="ECO:0000256" key="1">
    <source>
        <dbReference type="PROSITE-ProRule" id="PRU00176"/>
    </source>
</evidence>
<feature type="compositionally biased region" description="Low complexity" evidence="2">
    <location>
        <begin position="14"/>
        <end position="36"/>
    </location>
</feature>
<feature type="region of interest" description="Disordered" evidence="2">
    <location>
        <begin position="1"/>
        <end position="74"/>
    </location>
</feature>
<feature type="region of interest" description="Disordered" evidence="2">
    <location>
        <begin position="89"/>
        <end position="118"/>
    </location>
</feature>
<organism evidence="4 5">
    <name type="scientific">Ambrosiozyma monospora</name>
    <name type="common">Yeast</name>
    <name type="synonym">Endomycopsis monosporus</name>
    <dbReference type="NCBI Taxonomy" id="43982"/>
    <lineage>
        <taxon>Eukaryota</taxon>
        <taxon>Fungi</taxon>
        <taxon>Dikarya</taxon>
        <taxon>Ascomycota</taxon>
        <taxon>Saccharomycotina</taxon>
        <taxon>Pichiomycetes</taxon>
        <taxon>Pichiales</taxon>
        <taxon>Pichiaceae</taxon>
        <taxon>Ambrosiozyma</taxon>
    </lineage>
</organism>
<keyword evidence="5" id="KW-1185">Reference proteome</keyword>
<sequence>MQSNFNTYGPPFAQQQRQQQSQQQQSQSRPPYQQSYNRNSYQKILGNNYSSILNPDFDDGDDNSDPDSPLEQSRPKAFHNKFNYKFGQQQQQQPYYNPMSQQQKPQLGRPRYYQQPPTSQLYDSSFDGYATGGVLPPFSTDYRFNNYHLGIGDDSFDSDDSDSIDDDEKSTEELMVYSPRKYVSPCRIFIGNIPFHSTYESILSFMNSSSMIHLQQLILKVQHNGISKGFAIGLTNSLEESVELIKQFNGVKFEGRRLIVRFDKLPRLIMRSHNLKKRKNEEMMMLKEVEQAKRDAEQAGVITNLSVNGPDVPKTAVSDLGDVSFTSSLTSRSDNTGIVSNDDVTTLGKSINGDTKTTSSNGSIHDIQKEKEVARELVNVISNSKAK</sequence>
<protein>
    <submittedName>
        <fullName evidence="4">Unnamed protein product</fullName>
    </submittedName>
</protein>
<proteinExistence type="predicted"/>
<evidence type="ECO:0000313" key="5">
    <source>
        <dbReference type="Proteomes" id="UP001165063"/>
    </source>
</evidence>
<dbReference type="OrthoDB" id="1099063at2759"/>
<dbReference type="Gene3D" id="3.30.70.330">
    <property type="match status" value="1"/>
</dbReference>